<comment type="caution">
    <text evidence="9">The sequence shown here is derived from an EMBL/GenBank/DDBJ whole genome shotgun (WGS) entry which is preliminary data.</text>
</comment>
<dbReference type="SUPFAM" id="SSF53448">
    <property type="entry name" value="Nucleotide-diphospho-sugar transferases"/>
    <property type="match status" value="1"/>
</dbReference>
<evidence type="ECO:0000256" key="3">
    <source>
        <dbReference type="ARBA" id="ARBA00022679"/>
    </source>
</evidence>
<dbReference type="CDD" id="cd04187">
    <property type="entry name" value="DPM1_like_bac"/>
    <property type="match status" value="1"/>
</dbReference>
<keyword evidence="3 9" id="KW-0808">Transferase</keyword>
<proteinExistence type="predicted"/>
<feature type="transmembrane region" description="Helical" evidence="7">
    <location>
        <begin position="252"/>
        <end position="273"/>
    </location>
</feature>
<organism evidence="9 10">
    <name type="scientific">Paucilactobacillus suebicus DSM 5007 = KCTC 3549</name>
    <dbReference type="NCBI Taxonomy" id="1423807"/>
    <lineage>
        <taxon>Bacteria</taxon>
        <taxon>Bacillati</taxon>
        <taxon>Bacillota</taxon>
        <taxon>Bacilli</taxon>
        <taxon>Lactobacillales</taxon>
        <taxon>Lactobacillaceae</taxon>
        <taxon>Paucilactobacillus</taxon>
    </lineage>
</organism>
<evidence type="ECO:0000256" key="1">
    <source>
        <dbReference type="ARBA" id="ARBA00004141"/>
    </source>
</evidence>
<dbReference type="InterPro" id="IPR001173">
    <property type="entry name" value="Glyco_trans_2-like"/>
</dbReference>
<gene>
    <name evidence="9" type="ORF">FD16_GL000610</name>
</gene>
<dbReference type="Pfam" id="PF00535">
    <property type="entry name" value="Glycos_transf_2"/>
    <property type="match status" value="1"/>
</dbReference>
<dbReference type="InterPro" id="IPR050256">
    <property type="entry name" value="Glycosyltransferase_2"/>
</dbReference>
<dbReference type="GO" id="GO:0005886">
    <property type="term" value="C:plasma membrane"/>
    <property type="evidence" value="ECO:0007669"/>
    <property type="project" value="TreeGrafter"/>
</dbReference>
<dbReference type="AlphaFoldDB" id="A0A0R1WBR4"/>
<sequence>MLNEIKLGWIALVNNEVNILTIIIPCFNEEEVIFETAKEITSILTQLIKNQKISKKSRILFVDDGSRDNTWSCIESLNDSNKYVSGIKFSRNFGHQNALIAGLTMVEQSTSIAITIDADLQDDINIIPKMVDEYLEGADVVYGVRNNRKTDTWFKKYSAETFYKLMEHFGVKMVYNHADYRLMSKRAIHALLKYRERNLFLRGIVPLVGYPSAKVYYMRKERYAGKSKYPLKKMLNFAFDGISSFSLAPIRIIMYLGFASIILSIALMVYTLIQRFLGNTTTGWPSLMISIWFLGGVQLTSLSIIGEYIGKVFTEVKQRPRYQIEKTVNSKTQIDMTTKKASLTGQKIS</sequence>
<dbReference type="STRING" id="1423807.FD16_GL000610"/>
<keyword evidence="2" id="KW-0328">Glycosyltransferase</keyword>
<dbReference type="EMBL" id="AZGF01000016">
    <property type="protein sequence ID" value="KRM11692.1"/>
    <property type="molecule type" value="Genomic_DNA"/>
</dbReference>
<comment type="subcellular location">
    <subcellularLocation>
        <location evidence="1">Membrane</location>
        <topology evidence="1">Multi-pass membrane protein</topology>
    </subcellularLocation>
</comment>
<evidence type="ECO:0000313" key="9">
    <source>
        <dbReference type="EMBL" id="KRM11692.1"/>
    </source>
</evidence>
<protein>
    <submittedName>
        <fullName evidence="9">Glycosyltransferase</fullName>
    </submittedName>
</protein>
<keyword evidence="6 7" id="KW-0472">Membrane</keyword>
<dbReference type="PATRIC" id="fig|1423807.3.peg.619"/>
<dbReference type="GO" id="GO:0016757">
    <property type="term" value="F:glycosyltransferase activity"/>
    <property type="evidence" value="ECO:0007669"/>
    <property type="project" value="UniProtKB-KW"/>
</dbReference>
<keyword evidence="5 7" id="KW-1133">Transmembrane helix</keyword>
<dbReference type="PANTHER" id="PTHR48090:SF1">
    <property type="entry name" value="PROPHAGE BACTOPRENOL GLUCOSYL TRANSFERASE HOMOLOG"/>
    <property type="match status" value="1"/>
</dbReference>
<dbReference type="Gene3D" id="3.90.550.10">
    <property type="entry name" value="Spore Coat Polysaccharide Biosynthesis Protein SpsA, Chain A"/>
    <property type="match status" value="1"/>
</dbReference>
<evidence type="ECO:0000256" key="2">
    <source>
        <dbReference type="ARBA" id="ARBA00022676"/>
    </source>
</evidence>
<dbReference type="Proteomes" id="UP000051820">
    <property type="component" value="Unassembled WGS sequence"/>
</dbReference>
<keyword evidence="4 7" id="KW-0812">Transmembrane</keyword>
<dbReference type="eggNOG" id="COG0463">
    <property type="taxonomic scope" value="Bacteria"/>
</dbReference>
<feature type="transmembrane region" description="Helical" evidence="7">
    <location>
        <begin position="285"/>
        <end position="309"/>
    </location>
</feature>
<accession>A0A0R1WBR4</accession>
<evidence type="ECO:0000313" key="10">
    <source>
        <dbReference type="Proteomes" id="UP000051820"/>
    </source>
</evidence>
<reference evidence="9 10" key="1">
    <citation type="journal article" date="2015" name="Genome Announc.">
        <title>Expanding the biotechnology potential of lactobacilli through comparative genomics of 213 strains and associated genera.</title>
        <authorList>
            <person name="Sun Z."/>
            <person name="Harris H.M."/>
            <person name="McCann A."/>
            <person name="Guo C."/>
            <person name="Argimon S."/>
            <person name="Zhang W."/>
            <person name="Yang X."/>
            <person name="Jeffery I.B."/>
            <person name="Cooney J.C."/>
            <person name="Kagawa T.F."/>
            <person name="Liu W."/>
            <person name="Song Y."/>
            <person name="Salvetti E."/>
            <person name="Wrobel A."/>
            <person name="Rasinkangas P."/>
            <person name="Parkhill J."/>
            <person name="Rea M.C."/>
            <person name="O'Sullivan O."/>
            <person name="Ritari J."/>
            <person name="Douillard F.P."/>
            <person name="Paul Ross R."/>
            <person name="Yang R."/>
            <person name="Briner A.E."/>
            <person name="Felis G.E."/>
            <person name="de Vos W.M."/>
            <person name="Barrangou R."/>
            <person name="Klaenhammer T.R."/>
            <person name="Caufield P.W."/>
            <person name="Cui Y."/>
            <person name="Zhang H."/>
            <person name="O'Toole P.W."/>
        </authorList>
    </citation>
    <scope>NUCLEOTIDE SEQUENCE [LARGE SCALE GENOMIC DNA]</scope>
    <source>
        <strain evidence="9 10">DSM 5007</strain>
    </source>
</reference>
<feature type="domain" description="Glycosyltransferase 2-like" evidence="8">
    <location>
        <begin position="21"/>
        <end position="188"/>
    </location>
</feature>
<keyword evidence="10" id="KW-1185">Reference proteome</keyword>
<name>A0A0R1WBR4_9LACO</name>
<evidence type="ECO:0000256" key="6">
    <source>
        <dbReference type="ARBA" id="ARBA00023136"/>
    </source>
</evidence>
<evidence type="ECO:0000256" key="7">
    <source>
        <dbReference type="SAM" id="Phobius"/>
    </source>
</evidence>
<evidence type="ECO:0000259" key="8">
    <source>
        <dbReference type="Pfam" id="PF00535"/>
    </source>
</evidence>
<dbReference type="PANTHER" id="PTHR48090">
    <property type="entry name" value="UNDECAPRENYL-PHOSPHATE 4-DEOXY-4-FORMAMIDO-L-ARABINOSE TRANSFERASE-RELATED"/>
    <property type="match status" value="1"/>
</dbReference>
<evidence type="ECO:0000256" key="5">
    <source>
        <dbReference type="ARBA" id="ARBA00022989"/>
    </source>
</evidence>
<dbReference type="InterPro" id="IPR029044">
    <property type="entry name" value="Nucleotide-diphossugar_trans"/>
</dbReference>
<evidence type="ECO:0000256" key="4">
    <source>
        <dbReference type="ARBA" id="ARBA00022692"/>
    </source>
</evidence>